<protein>
    <submittedName>
        <fullName evidence="7">Uncharacterized protein</fullName>
    </submittedName>
</protein>
<comment type="caution">
    <text evidence="6">Lacks conserved residue(s) required for the propagation of feature annotation.</text>
</comment>
<dbReference type="RefSeq" id="WP_188906469.1">
    <property type="nucleotide sequence ID" value="NZ_BMIQ01000001.1"/>
</dbReference>
<comment type="subcellular location">
    <subcellularLocation>
        <location evidence="1 6">Cell membrane</location>
        <topology evidence="1 6">Multi-pass membrane protein</topology>
    </subcellularLocation>
</comment>
<evidence type="ECO:0000256" key="3">
    <source>
        <dbReference type="ARBA" id="ARBA00022692"/>
    </source>
</evidence>
<dbReference type="GO" id="GO:0005886">
    <property type="term" value="C:plasma membrane"/>
    <property type="evidence" value="ECO:0007669"/>
    <property type="project" value="UniProtKB-SubCell"/>
</dbReference>
<accession>A0A916ZCD3</accession>
<dbReference type="InterPro" id="IPR003844">
    <property type="entry name" value="UPF0060"/>
</dbReference>
<feature type="transmembrane region" description="Helical" evidence="6">
    <location>
        <begin position="213"/>
        <end position="230"/>
    </location>
</feature>
<dbReference type="AlphaFoldDB" id="A0A916ZCD3"/>
<feature type="transmembrane region" description="Helical" evidence="6">
    <location>
        <begin position="242"/>
        <end position="259"/>
    </location>
</feature>
<feature type="transmembrane region" description="Helical" evidence="6">
    <location>
        <begin position="271"/>
        <end position="289"/>
    </location>
</feature>
<keyword evidence="8" id="KW-1185">Reference proteome</keyword>
<dbReference type="InterPro" id="IPR000802">
    <property type="entry name" value="Arsenical_pump_ArsB"/>
</dbReference>
<feature type="transmembrane region" description="Helical" evidence="6">
    <location>
        <begin position="55"/>
        <end position="81"/>
    </location>
</feature>
<sequence length="290" mass="30680">MLALAIFVATLVLVIWQPRGLGIGWSALAGAAVALATGVVGWGDVGTVWHIVWDATFTFVALIVISLVLDEAGFFAWAALHVARWGGGNGRRLFPLVVLLGAAIAAVFANDGAALLLTPIVLAILLRLDFPPAGALAFVVACGFVADAVRPDRTRRRFGLPGLAPPPGASVAVRRARNEERIHMTPVIYAAAALAEIAGCFAFWAWLRLDRSPLWLVPGMLSLAAFAWLLTLVETEAAGRAYAAYGGVYIVSSILWLWLSEGARPDRWDVVGAMVCLLGAGIVLLAPRAP</sequence>
<comment type="similarity">
    <text evidence="6">Belongs to the UPF0060 family.</text>
</comment>
<keyword evidence="4 6" id="KW-1133">Transmembrane helix</keyword>
<organism evidence="7 8">
    <name type="scientific">Aureimonas endophytica</name>
    <dbReference type="NCBI Taxonomy" id="2027858"/>
    <lineage>
        <taxon>Bacteria</taxon>
        <taxon>Pseudomonadati</taxon>
        <taxon>Pseudomonadota</taxon>
        <taxon>Alphaproteobacteria</taxon>
        <taxon>Hyphomicrobiales</taxon>
        <taxon>Aurantimonadaceae</taxon>
        <taxon>Aureimonas</taxon>
    </lineage>
</organism>
<reference evidence="7" key="1">
    <citation type="journal article" date="2014" name="Int. J. Syst. Evol. Microbiol.">
        <title>Complete genome sequence of Corynebacterium casei LMG S-19264T (=DSM 44701T), isolated from a smear-ripened cheese.</title>
        <authorList>
            <consortium name="US DOE Joint Genome Institute (JGI-PGF)"/>
            <person name="Walter F."/>
            <person name="Albersmeier A."/>
            <person name="Kalinowski J."/>
            <person name="Ruckert C."/>
        </authorList>
    </citation>
    <scope>NUCLEOTIDE SEQUENCE</scope>
    <source>
        <strain evidence="7">CGMCC 1.15367</strain>
    </source>
</reference>
<evidence type="ECO:0000313" key="7">
    <source>
        <dbReference type="EMBL" id="GGD87799.1"/>
    </source>
</evidence>
<dbReference type="NCBIfam" id="NF002586">
    <property type="entry name" value="PRK02237.1"/>
    <property type="match status" value="1"/>
</dbReference>
<evidence type="ECO:0000256" key="5">
    <source>
        <dbReference type="ARBA" id="ARBA00023136"/>
    </source>
</evidence>
<comment type="caution">
    <text evidence="7">The sequence shown here is derived from an EMBL/GenBank/DDBJ whole genome shotgun (WGS) entry which is preliminary data.</text>
</comment>
<dbReference type="SUPFAM" id="SSF103481">
    <property type="entry name" value="Multidrug resistance efflux transporter EmrE"/>
    <property type="match status" value="1"/>
</dbReference>
<evidence type="ECO:0000256" key="1">
    <source>
        <dbReference type="ARBA" id="ARBA00004651"/>
    </source>
</evidence>
<evidence type="ECO:0000256" key="6">
    <source>
        <dbReference type="HAMAP-Rule" id="MF_00010"/>
    </source>
</evidence>
<dbReference type="Pfam" id="PF02040">
    <property type="entry name" value="ArsB"/>
    <property type="match status" value="1"/>
</dbReference>
<keyword evidence="5 6" id="KW-0472">Membrane</keyword>
<dbReference type="HAMAP" id="MF_00010">
    <property type="entry name" value="UPF0060"/>
    <property type="match status" value="1"/>
</dbReference>
<dbReference type="PANTHER" id="PTHR36116:SF1">
    <property type="entry name" value="UPF0060 MEMBRANE PROTEIN YNFA"/>
    <property type="match status" value="1"/>
</dbReference>
<feature type="transmembrane region" description="Helical" evidence="6">
    <location>
        <begin position="93"/>
        <end position="126"/>
    </location>
</feature>
<dbReference type="Proteomes" id="UP000644699">
    <property type="component" value="Unassembled WGS sequence"/>
</dbReference>
<name>A0A916ZCD3_9HYPH</name>
<dbReference type="Pfam" id="PF02694">
    <property type="entry name" value="UPF0060"/>
    <property type="match status" value="1"/>
</dbReference>
<feature type="transmembrane region" description="Helical" evidence="6">
    <location>
        <begin position="187"/>
        <end position="207"/>
    </location>
</feature>
<dbReference type="PANTHER" id="PTHR36116">
    <property type="entry name" value="UPF0060 MEMBRANE PROTEIN YNFA"/>
    <property type="match status" value="1"/>
</dbReference>
<dbReference type="GO" id="GO:0015105">
    <property type="term" value="F:arsenite transmembrane transporter activity"/>
    <property type="evidence" value="ECO:0007669"/>
    <property type="project" value="InterPro"/>
</dbReference>
<keyword evidence="2 6" id="KW-1003">Cell membrane</keyword>
<dbReference type="InterPro" id="IPR037185">
    <property type="entry name" value="EmrE-like"/>
</dbReference>
<proteinExistence type="inferred from homology"/>
<feature type="transmembrane region" description="Helical" evidence="6">
    <location>
        <begin position="132"/>
        <end position="149"/>
    </location>
</feature>
<evidence type="ECO:0000313" key="8">
    <source>
        <dbReference type="Proteomes" id="UP000644699"/>
    </source>
</evidence>
<gene>
    <name evidence="7" type="ORF">GCM10011390_03160</name>
</gene>
<dbReference type="EMBL" id="BMIQ01000001">
    <property type="protein sequence ID" value="GGD87799.1"/>
    <property type="molecule type" value="Genomic_DNA"/>
</dbReference>
<reference evidence="7" key="2">
    <citation type="submission" date="2020-09" db="EMBL/GenBank/DDBJ databases">
        <authorList>
            <person name="Sun Q."/>
            <person name="Zhou Y."/>
        </authorList>
    </citation>
    <scope>NUCLEOTIDE SEQUENCE</scope>
    <source>
        <strain evidence="7">CGMCC 1.15367</strain>
    </source>
</reference>
<evidence type="ECO:0000256" key="2">
    <source>
        <dbReference type="ARBA" id="ARBA00022475"/>
    </source>
</evidence>
<keyword evidence="3 6" id="KW-0812">Transmembrane</keyword>
<evidence type="ECO:0000256" key="4">
    <source>
        <dbReference type="ARBA" id="ARBA00022989"/>
    </source>
</evidence>